<evidence type="ECO:0000256" key="9">
    <source>
        <dbReference type="RuleBase" id="RU004273"/>
    </source>
</evidence>
<dbReference type="Pfam" id="PF00149">
    <property type="entry name" value="Metallophos"/>
    <property type="match status" value="1"/>
</dbReference>
<dbReference type="Gene3D" id="3.40.50.1240">
    <property type="entry name" value="Phosphoglycerate mutase-like"/>
    <property type="match status" value="1"/>
</dbReference>
<keyword evidence="14" id="KW-1185">Reference proteome</keyword>
<name>A0AA36G1W8_9BILA</name>
<dbReference type="InterPro" id="IPR050341">
    <property type="entry name" value="PP1_catalytic_subunit"/>
</dbReference>
<protein>
    <recommendedName>
        <fullName evidence="9">Serine/threonine-protein phosphatase</fullName>
        <ecNumber evidence="9">3.1.3.16</ecNumber>
    </recommendedName>
</protein>
<dbReference type="PANTHER" id="PTHR11668:SF300">
    <property type="entry name" value="SERINE_THREONINE-PROTEIN PHOSPHATASE"/>
    <property type="match status" value="1"/>
</dbReference>
<comment type="catalytic activity">
    <reaction evidence="7 9">
        <text>O-phospho-L-threonyl-[protein] + H2O = L-threonyl-[protein] + phosphate</text>
        <dbReference type="Rhea" id="RHEA:47004"/>
        <dbReference type="Rhea" id="RHEA-COMP:11060"/>
        <dbReference type="Rhea" id="RHEA-COMP:11605"/>
        <dbReference type="ChEBI" id="CHEBI:15377"/>
        <dbReference type="ChEBI" id="CHEBI:30013"/>
        <dbReference type="ChEBI" id="CHEBI:43474"/>
        <dbReference type="ChEBI" id="CHEBI:61977"/>
        <dbReference type="EC" id="3.1.3.16"/>
    </reaction>
</comment>
<evidence type="ECO:0000256" key="4">
    <source>
        <dbReference type="ARBA" id="ARBA00022912"/>
    </source>
</evidence>
<evidence type="ECO:0000256" key="11">
    <source>
        <dbReference type="SAM" id="Phobius"/>
    </source>
</evidence>
<sequence>MYLLKRLVPVTGVVAAAHCYSDDSSSKRKTDAWSDPARNGERSDTEFGMDMFPRKKWDSNWDQRDPKWLIDSKVLKSASEEKQKEMIAEHKPTATRNIILIRHGQYKMDSKDKFLTELGREQAALLGERLANSGIKFTTLYMSTMNRATETAGIILEKLPSDLPRKSDALIEEGPPYPPEPAVPHWVPAKNEFFSEGLRIEAAFRKYFHRAPPQQKEDSTEVLVCHANVIRYFVCRSLKVRKPRNNEAISNTSYYLNRVVRKSSLLLGMDFTNSRPVRDTTGEDGTVAPTDGTLTSGMIVAILLGCLFLCGVGVVALYTIYLICNKSKPPTSQKKEIAVEEGLPDPPSKQTSVSKPLSANNTVPAPHEDLRHLKVQNQIDPKKLSRIIKAVYERRTVPSTETSILKDTTGGRRKPEIVKVITYATDDQITYVDPKTIDDHLTDAPPELDLASRLLVQILRHGPRSFTFRCEDLCQLLQMATDVFKAESSLVEVAVPCVMYGDIHGQYSDLFRWFNFNGWPYKTRSVFLGDFVDRGSHGVEVLALMAALKVVFPTGVYMVRGNHEEEMLNKTYSFYDEVMTRFGESGAPVYQAFKELFAWMPMAALVNKQILGVHGGISPKLRTLDDIIAIERPVDVFTVGSLACDLVWSDPNNAKNAKGFRANLDREPVNGIGQLFAPDAVQKTCAKLDIDLIVRGHQSPINGYSTFADKKVLTIFSAPGYRGTEADSVNMGASLVVDANMEMTIKRIQVSANFRKKRIEDEKLYQSSIRKNKSTSQASDTSRTLSVESQRSAR</sequence>
<comment type="similarity">
    <text evidence="9">Belongs to the PPP phosphatase family.</text>
</comment>
<dbReference type="PANTHER" id="PTHR11668">
    <property type="entry name" value="SERINE/THREONINE PROTEIN PHOSPHATASE"/>
    <property type="match status" value="1"/>
</dbReference>
<dbReference type="InterPro" id="IPR004843">
    <property type="entry name" value="Calcineurin-like_PHP"/>
</dbReference>
<keyword evidence="2" id="KW-0479">Metal-binding</keyword>
<dbReference type="EC" id="3.1.3.16" evidence="9"/>
<dbReference type="GO" id="GO:0004722">
    <property type="term" value="F:protein serine/threonine phosphatase activity"/>
    <property type="evidence" value="ECO:0007669"/>
    <property type="project" value="UniProtKB-EC"/>
</dbReference>
<dbReference type="Proteomes" id="UP001177023">
    <property type="component" value="Unassembled WGS sequence"/>
</dbReference>
<dbReference type="SUPFAM" id="SSF53254">
    <property type="entry name" value="Phosphoglycerate mutase-like"/>
    <property type="match status" value="1"/>
</dbReference>
<evidence type="ECO:0000313" key="14">
    <source>
        <dbReference type="Proteomes" id="UP001177023"/>
    </source>
</evidence>
<dbReference type="CDD" id="cd00144">
    <property type="entry name" value="MPP_PPP_family"/>
    <property type="match status" value="1"/>
</dbReference>
<feature type="region of interest" description="Disordered" evidence="10">
    <location>
        <begin position="335"/>
        <end position="365"/>
    </location>
</feature>
<dbReference type="EMBL" id="CATQJA010002644">
    <property type="protein sequence ID" value="CAJ0576452.1"/>
    <property type="molecule type" value="Genomic_DNA"/>
</dbReference>
<dbReference type="PROSITE" id="PS00125">
    <property type="entry name" value="SER_THR_PHOSPHATASE"/>
    <property type="match status" value="1"/>
</dbReference>
<comment type="cofactor">
    <cofactor evidence="1">
        <name>Mn(2+)</name>
        <dbReference type="ChEBI" id="CHEBI:29035"/>
    </cofactor>
</comment>
<accession>A0AA36G1W8</accession>
<proteinExistence type="inferred from homology"/>
<dbReference type="AlphaFoldDB" id="A0AA36G1W8"/>
<feature type="domain" description="Serine/threonine specific protein phosphatases" evidence="12">
    <location>
        <begin position="559"/>
        <end position="564"/>
    </location>
</feature>
<evidence type="ECO:0000256" key="6">
    <source>
        <dbReference type="ARBA" id="ARBA00047761"/>
    </source>
</evidence>
<evidence type="ECO:0000256" key="10">
    <source>
        <dbReference type="SAM" id="MobiDB-lite"/>
    </source>
</evidence>
<evidence type="ECO:0000256" key="2">
    <source>
        <dbReference type="ARBA" id="ARBA00022723"/>
    </source>
</evidence>
<dbReference type="PRINTS" id="PR00114">
    <property type="entry name" value="STPHPHTASE"/>
</dbReference>
<dbReference type="GO" id="GO:0005634">
    <property type="term" value="C:nucleus"/>
    <property type="evidence" value="ECO:0007669"/>
    <property type="project" value="TreeGrafter"/>
</dbReference>
<dbReference type="GO" id="GO:0046872">
    <property type="term" value="F:metal ion binding"/>
    <property type="evidence" value="ECO:0007669"/>
    <property type="project" value="UniProtKB-KW"/>
</dbReference>
<feature type="binding site" evidence="8">
    <location>
        <position position="147"/>
    </location>
    <ligand>
        <name>substrate</name>
    </ligand>
</feature>
<dbReference type="SMART" id="SM00156">
    <property type="entry name" value="PP2Ac"/>
    <property type="match status" value="1"/>
</dbReference>
<feature type="compositionally biased region" description="Basic and acidic residues" evidence="10">
    <location>
        <begin position="23"/>
        <end position="45"/>
    </location>
</feature>
<keyword evidence="5" id="KW-0464">Manganese</keyword>
<keyword evidence="3 9" id="KW-0378">Hydrolase</keyword>
<feature type="transmembrane region" description="Helical" evidence="11">
    <location>
        <begin position="298"/>
        <end position="324"/>
    </location>
</feature>
<feature type="region of interest" description="Disordered" evidence="10">
    <location>
        <begin position="769"/>
        <end position="794"/>
    </location>
</feature>
<keyword evidence="11" id="KW-0812">Transmembrane</keyword>
<evidence type="ECO:0000256" key="3">
    <source>
        <dbReference type="ARBA" id="ARBA00022801"/>
    </source>
</evidence>
<evidence type="ECO:0000256" key="8">
    <source>
        <dbReference type="PIRSR" id="PIRSR613078-2"/>
    </source>
</evidence>
<keyword evidence="4" id="KW-0904">Protein phosphatase</keyword>
<feature type="region of interest" description="Disordered" evidence="10">
    <location>
        <begin position="23"/>
        <end position="46"/>
    </location>
</feature>
<keyword evidence="11" id="KW-0472">Membrane</keyword>
<feature type="non-terminal residue" evidence="13">
    <location>
        <position position="794"/>
    </location>
</feature>
<comment type="catalytic activity">
    <reaction evidence="6">
        <text>O-phospho-L-seryl-[protein] + H2O = L-seryl-[protein] + phosphate</text>
        <dbReference type="Rhea" id="RHEA:20629"/>
        <dbReference type="Rhea" id="RHEA-COMP:9863"/>
        <dbReference type="Rhea" id="RHEA-COMP:11604"/>
        <dbReference type="ChEBI" id="CHEBI:15377"/>
        <dbReference type="ChEBI" id="CHEBI:29999"/>
        <dbReference type="ChEBI" id="CHEBI:43474"/>
        <dbReference type="ChEBI" id="CHEBI:83421"/>
        <dbReference type="EC" id="3.1.3.16"/>
    </reaction>
</comment>
<dbReference type="GO" id="GO:0005737">
    <property type="term" value="C:cytoplasm"/>
    <property type="evidence" value="ECO:0007669"/>
    <property type="project" value="TreeGrafter"/>
</dbReference>
<dbReference type="InterPro" id="IPR006186">
    <property type="entry name" value="Ser/Thr-sp_prot-phosphatase"/>
</dbReference>
<dbReference type="CDD" id="cd07067">
    <property type="entry name" value="HP_PGM_like"/>
    <property type="match status" value="1"/>
</dbReference>
<keyword evidence="11" id="KW-1133">Transmembrane helix</keyword>
<dbReference type="InterPro" id="IPR029052">
    <property type="entry name" value="Metallo-depent_PP-like"/>
</dbReference>
<dbReference type="InterPro" id="IPR029033">
    <property type="entry name" value="His_PPase_superfam"/>
</dbReference>
<feature type="compositionally biased region" description="Polar residues" evidence="10">
    <location>
        <begin position="348"/>
        <end position="363"/>
    </location>
</feature>
<dbReference type="InterPro" id="IPR013078">
    <property type="entry name" value="His_Pase_superF_clade-1"/>
</dbReference>
<evidence type="ECO:0000256" key="1">
    <source>
        <dbReference type="ARBA" id="ARBA00001936"/>
    </source>
</evidence>
<reference evidence="13" key="1">
    <citation type="submission" date="2023-06" db="EMBL/GenBank/DDBJ databases">
        <authorList>
            <person name="Delattre M."/>
        </authorList>
    </citation>
    <scope>NUCLEOTIDE SEQUENCE</scope>
    <source>
        <strain evidence="13">AF72</strain>
    </source>
</reference>
<gene>
    <name evidence="13" type="ORF">MSPICULIGERA_LOCUS14745</name>
</gene>
<dbReference type="SMART" id="SM00855">
    <property type="entry name" value="PGAM"/>
    <property type="match status" value="1"/>
</dbReference>
<evidence type="ECO:0000259" key="12">
    <source>
        <dbReference type="PROSITE" id="PS00125"/>
    </source>
</evidence>
<comment type="caution">
    <text evidence="13">The sequence shown here is derived from an EMBL/GenBank/DDBJ whole genome shotgun (WGS) entry which is preliminary data.</text>
</comment>
<evidence type="ECO:0000256" key="7">
    <source>
        <dbReference type="ARBA" id="ARBA00048336"/>
    </source>
</evidence>
<dbReference type="Gene3D" id="3.60.21.10">
    <property type="match status" value="1"/>
</dbReference>
<dbReference type="Pfam" id="PF00300">
    <property type="entry name" value="His_Phos_1"/>
    <property type="match status" value="1"/>
</dbReference>
<evidence type="ECO:0000256" key="5">
    <source>
        <dbReference type="ARBA" id="ARBA00023211"/>
    </source>
</evidence>
<dbReference type="SUPFAM" id="SSF56300">
    <property type="entry name" value="Metallo-dependent phosphatases"/>
    <property type="match status" value="1"/>
</dbReference>
<organism evidence="13 14">
    <name type="scientific">Mesorhabditis spiculigera</name>
    <dbReference type="NCBI Taxonomy" id="96644"/>
    <lineage>
        <taxon>Eukaryota</taxon>
        <taxon>Metazoa</taxon>
        <taxon>Ecdysozoa</taxon>
        <taxon>Nematoda</taxon>
        <taxon>Chromadorea</taxon>
        <taxon>Rhabditida</taxon>
        <taxon>Rhabditina</taxon>
        <taxon>Rhabditomorpha</taxon>
        <taxon>Rhabditoidea</taxon>
        <taxon>Rhabditidae</taxon>
        <taxon>Mesorhabditinae</taxon>
        <taxon>Mesorhabditis</taxon>
    </lineage>
</organism>
<evidence type="ECO:0000313" key="13">
    <source>
        <dbReference type="EMBL" id="CAJ0576452.1"/>
    </source>
</evidence>